<evidence type="ECO:0000256" key="3">
    <source>
        <dbReference type="ARBA" id="ARBA00012560"/>
    </source>
</evidence>
<evidence type="ECO:0000256" key="7">
    <source>
        <dbReference type="ARBA" id="ARBA00023277"/>
    </source>
</evidence>
<dbReference type="Gene3D" id="3.20.20.80">
    <property type="entry name" value="Glycosidases"/>
    <property type="match status" value="1"/>
</dbReference>
<dbReference type="Proteomes" id="UP000324288">
    <property type="component" value="Chromosome"/>
</dbReference>
<dbReference type="AlphaFoldDB" id="A0A5E4A0C3"/>
<dbReference type="InterPro" id="IPR048458">
    <property type="entry name" value="MalQ_N"/>
</dbReference>
<evidence type="ECO:0000256" key="4">
    <source>
        <dbReference type="ARBA" id="ARBA00020295"/>
    </source>
</evidence>
<evidence type="ECO:0000256" key="11">
    <source>
        <dbReference type="SAM" id="MobiDB-lite"/>
    </source>
</evidence>
<evidence type="ECO:0000256" key="6">
    <source>
        <dbReference type="ARBA" id="ARBA00022679"/>
    </source>
</evidence>
<feature type="region of interest" description="Disordered" evidence="11">
    <location>
        <begin position="1"/>
        <end position="41"/>
    </location>
</feature>
<keyword evidence="14" id="KW-1185">Reference proteome</keyword>
<dbReference type="Pfam" id="PF02446">
    <property type="entry name" value="Glyco_hydro_77"/>
    <property type="match status" value="1"/>
</dbReference>
<dbReference type="GO" id="GO:0005975">
    <property type="term" value="P:carbohydrate metabolic process"/>
    <property type="evidence" value="ECO:0007669"/>
    <property type="project" value="InterPro"/>
</dbReference>
<evidence type="ECO:0000256" key="9">
    <source>
        <dbReference type="ARBA" id="ARBA00031501"/>
    </source>
</evidence>
<feature type="compositionally biased region" description="Basic and acidic residues" evidence="11">
    <location>
        <begin position="1"/>
        <end position="12"/>
    </location>
</feature>
<feature type="compositionally biased region" description="Polar residues" evidence="11">
    <location>
        <begin position="16"/>
        <end position="26"/>
    </location>
</feature>
<proteinExistence type="inferred from homology"/>
<evidence type="ECO:0000313" key="13">
    <source>
        <dbReference type="EMBL" id="VHO01694.1"/>
    </source>
</evidence>
<dbReference type="GO" id="GO:0004134">
    <property type="term" value="F:4-alpha-glucanotransferase activity"/>
    <property type="evidence" value="ECO:0007669"/>
    <property type="project" value="UniProtKB-EC"/>
</dbReference>
<evidence type="ECO:0000256" key="8">
    <source>
        <dbReference type="ARBA" id="ARBA00031423"/>
    </source>
</evidence>
<accession>A0A5E4A0C3</accession>
<dbReference type="EMBL" id="LR584267">
    <property type="protein sequence ID" value="VHO01694.1"/>
    <property type="molecule type" value="Genomic_DNA"/>
</dbReference>
<evidence type="ECO:0000256" key="5">
    <source>
        <dbReference type="ARBA" id="ARBA00022676"/>
    </source>
</evidence>
<dbReference type="SUPFAM" id="SSF51445">
    <property type="entry name" value="(Trans)glycosidases"/>
    <property type="match status" value="1"/>
</dbReference>
<keyword evidence="6 10" id="KW-0808">Transferase</keyword>
<organism evidence="13 14">
    <name type="scientific">Lawsonella clevelandensis</name>
    <dbReference type="NCBI Taxonomy" id="1528099"/>
    <lineage>
        <taxon>Bacteria</taxon>
        <taxon>Bacillati</taxon>
        <taxon>Actinomycetota</taxon>
        <taxon>Actinomycetes</taxon>
        <taxon>Mycobacteriales</taxon>
        <taxon>Lawsonellaceae</taxon>
        <taxon>Lawsonella</taxon>
    </lineage>
</organism>
<dbReference type="InterPro" id="IPR017853">
    <property type="entry name" value="GH"/>
</dbReference>
<evidence type="ECO:0000256" key="1">
    <source>
        <dbReference type="ARBA" id="ARBA00000439"/>
    </source>
</evidence>
<dbReference type="PANTHER" id="PTHR32438:SF5">
    <property type="entry name" value="4-ALPHA-GLUCANOTRANSFERASE DPE1, CHLOROPLASTIC_AMYLOPLASTIC"/>
    <property type="match status" value="1"/>
</dbReference>
<gene>
    <name evidence="13" type="primary">malQ</name>
    <name evidence="13" type="ORF">LC603019_01620</name>
</gene>
<name>A0A5E4A0C3_9ACTN</name>
<feature type="domain" description="MalQ N-terminal beta-sandwich" evidence="12">
    <location>
        <begin position="153"/>
        <end position="244"/>
    </location>
</feature>
<dbReference type="Pfam" id="PF21226">
    <property type="entry name" value="MalQ_N"/>
    <property type="match status" value="1"/>
</dbReference>
<evidence type="ECO:0000256" key="2">
    <source>
        <dbReference type="ARBA" id="ARBA00005684"/>
    </source>
</evidence>
<dbReference type="EC" id="2.4.1.25" evidence="3 10"/>
<comment type="catalytic activity">
    <reaction evidence="1 10">
        <text>Transfers a segment of a (1-&gt;4)-alpha-D-glucan to a new position in an acceptor, which may be glucose or a (1-&gt;4)-alpha-D-glucan.</text>
        <dbReference type="EC" id="2.4.1.25"/>
    </reaction>
</comment>
<keyword evidence="7 10" id="KW-0119">Carbohydrate metabolism</keyword>
<evidence type="ECO:0000259" key="12">
    <source>
        <dbReference type="Pfam" id="PF21226"/>
    </source>
</evidence>
<evidence type="ECO:0000256" key="10">
    <source>
        <dbReference type="RuleBase" id="RU361207"/>
    </source>
</evidence>
<evidence type="ECO:0000313" key="14">
    <source>
        <dbReference type="Proteomes" id="UP000324288"/>
    </source>
</evidence>
<dbReference type="PANTHER" id="PTHR32438">
    <property type="entry name" value="4-ALPHA-GLUCANOTRANSFERASE DPE1, CHLOROPLASTIC/AMYLOPLASTIC"/>
    <property type="match status" value="1"/>
</dbReference>
<comment type="similarity">
    <text evidence="2 10">Belongs to the disproportionating enzyme family.</text>
</comment>
<dbReference type="InterPro" id="IPR003385">
    <property type="entry name" value="Glyco_hydro_77"/>
</dbReference>
<protein>
    <recommendedName>
        <fullName evidence="4 10">4-alpha-glucanotransferase</fullName>
        <ecNumber evidence="3 10">2.4.1.25</ecNumber>
    </recommendedName>
    <alternativeName>
        <fullName evidence="8 10">Amylomaltase</fullName>
    </alternativeName>
    <alternativeName>
        <fullName evidence="9 10">Disproportionating enzyme</fullName>
    </alternativeName>
</protein>
<dbReference type="NCBIfam" id="TIGR00217">
    <property type="entry name" value="malQ"/>
    <property type="match status" value="1"/>
</dbReference>
<reference evidence="13 14" key="1">
    <citation type="submission" date="2019-04" db="EMBL/GenBank/DDBJ databases">
        <authorList>
            <person name="Seth-Smith MB H."/>
            <person name="Seth-Smith H."/>
        </authorList>
    </citation>
    <scope>NUCLEOTIDE SEQUENCE [LARGE SCALE GENOMIC DNA]</scope>
    <source>
        <strain evidence="13">USB-603019</strain>
    </source>
</reference>
<sequence>MARAARTAELKRFPASSPSNTSQRSVRGSMATDRVSGPKNVYFPHPGNGLATLPPLPFLRNEGIHLSGRNPLLHSKTDNQACQFPSQESFSPPVGSIKDMTHQHAASQKWGLTAGYRGADHTWHPYSAVSLKAVETALGTHLPASSQQRFAGLPATAVVEKEKLHYLTLAAAQTEWDLLQLADWEVHLEDSSRIPLRLVTIELPEKIDPVLAVELPAALPQGYHRLVVTSADVTYRATHIIVTPAHLHVLPDQQNVWGLTAQIYALRGDQSWSMGDSHDLKELCQWAAQQGADFVSINPIHAGSPVTPVENSPYLPRSRRYLSVLMLSIEDLPEYHSASAECRAAIDTLAAPLKARNHSPELLDRSAVHTAKIAALELLFGDSMYTLRLDLFEEFCQREGSQLRDYALWCALVEEYGEDHPILWEGDHGPSSAWAVEKSVEHAKRLKFHQWVQFLLTEQLRDVQRAAKAAGMSIGIVHDLAVGVGLHSADVWSLSSLMVPEVTVGAPPDAYNQLGQNWNQPPWHPQSLQEAGYAPFVQMIRKLCETGGGVRIDHILGLFRLWWIPRGMPPTAGVYVPFPYDDLLRIVILEANRHGCVIIGEDLGTVEDYVREALSHYGIWGTSVLWYEYDDNGQLRVPDTIRRDCMMTVSTHDMPPVSAYLAGKQVDLRDSLGILGQSREAEWQDYLRNRADIVEMGTRMGVWPSDTFPGSDAEVLAIHQLMWLAPATAKAIALVDIVADQRSENVPGTDTEYPNWLVPLCDRDGHAVSLQQVQESPLWTALKRDVMDNI</sequence>
<keyword evidence="5 10" id="KW-0328">Glycosyltransferase</keyword>